<dbReference type="Pfam" id="PF19504">
    <property type="entry name" value="DUF6038"/>
    <property type="match status" value="1"/>
</dbReference>
<organism evidence="1">
    <name type="scientific">Staphylococcus haemolyticus</name>
    <dbReference type="NCBI Taxonomy" id="1283"/>
    <lineage>
        <taxon>Bacteria</taxon>
        <taxon>Bacillati</taxon>
        <taxon>Bacillota</taxon>
        <taxon>Bacilli</taxon>
        <taxon>Bacillales</taxon>
        <taxon>Staphylococcaceae</taxon>
        <taxon>Staphylococcus</taxon>
    </lineage>
</organism>
<name>A0A0B5L5L9_STAHA</name>
<accession>A0A0B5L5L9</accession>
<dbReference type="EMBL" id="KM369884">
    <property type="protein sequence ID" value="AJG43768.1"/>
    <property type="molecule type" value="Genomic_DNA"/>
</dbReference>
<sequence length="499" mass="59475">MLIKGENAMPSDDIVKKLYSKEDIRLELGLTPHKFNKKMETIAKLFKIDMKIFHNYKGQDKNNQYTFNGVAKELIKVLLKSVDYYPVDINSKKFKQNGKSKKEMIENIDNSSYMKYIYQLMKSINEIQYKRLIADIHMKDVYQNTKAWLNNGESINKKEQELYQYMTILPLHKRVELQNEVLKSIDETIFQFLAKEHRNNQIEENNELEAYTKAIKEGRNPKNDYELNHLLYKKNQLPLDSLIEDIWDYEETEYTELDWLIADMLKRSQRADSNFIESLEKKNKLRKNIHKDSIKSISKLIDHELVKNNRKWDVAEFYKNQQFWNNSTLRRSSQNFGILYYKKNRLHTMNQSNIIKKIKIIEANIESANKQPSYLDFFLQAKFDLERLESELMKYSINPKYFNKINSDYVRYAIEDVHNAIIKIDRYISNDKVKLNYSNVQMVVRNEITEQGSYFVTQALNTLSKVEESGYSFDNFMVGPFVEDFKKAIKNRRFGSKKD</sequence>
<dbReference type="InterPro" id="IPR046101">
    <property type="entry name" value="DUF6038"/>
</dbReference>
<dbReference type="AlphaFoldDB" id="A0A0B5L5L9"/>
<reference evidence="1" key="1">
    <citation type="journal article" date="2015" name="Antimicrob. Agents Chemother.">
        <title>Coexistence of heavy metal and antibiotic resistance within a novel composite staphylococcal cassette chromosome in a Staphylococcus haemolyticus isolate from bovine mastitis milk.</title>
        <authorList>
            <person name="Xue H."/>
            <person name="Wu Z."/>
            <person name="Li L."/>
            <person name="Li F."/>
            <person name="Wang Y."/>
            <person name="Zhao X."/>
        </authorList>
    </citation>
    <scope>NUCLEOTIDE SEQUENCE</scope>
    <source>
        <strain evidence="1">NW19A</strain>
    </source>
</reference>
<proteinExistence type="predicted"/>
<protein>
    <submittedName>
        <fullName evidence="1">Uncharacterized protein</fullName>
    </submittedName>
</protein>
<evidence type="ECO:0000313" key="1">
    <source>
        <dbReference type="EMBL" id="AJG43768.1"/>
    </source>
</evidence>